<evidence type="ECO:0000256" key="5">
    <source>
        <dbReference type="ARBA" id="ARBA00023167"/>
    </source>
</evidence>
<dbReference type="NCBIfam" id="TIGR01704">
    <property type="entry name" value="MTA_SAH-Nsdase"/>
    <property type="match status" value="1"/>
</dbReference>
<dbReference type="EC" id="3.2.2.9" evidence="2"/>
<dbReference type="PANTHER" id="PTHR46832">
    <property type="entry name" value="5'-METHYLTHIOADENOSINE/S-ADENOSYLHOMOCYSTEINE NUCLEOSIDASE"/>
    <property type="match status" value="1"/>
</dbReference>
<dbReference type="OrthoDB" id="9792278at2"/>
<name>A0A8J6TQN5_9FIRM</name>
<evidence type="ECO:0000256" key="4">
    <source>
        <dbReference type="ARBA" id="ARBA00022801"/>
    </source>
</evidence>
<dbReference type="SUPFAM" id="SSF53167">
    <property type="entry name" value="Purine and uridine phosphorylases"/>
    <property type="match status" value="1"/>
</dbReference>
<keyword evidence="7" id="KW-0326">Glycosidase</keyword>
<dbReference type="InterPro" id="IPR010049">
    <property type="entry name" value="MTA_SAH_Nsdase"/>
</dbReference>
<dbReference type="Pfam" id="PF01048">
    <property type="entry name" value="PNP_UDP_1"/>
    <property type="match status" value="1"/>
</dbReference>
<dbReference type="PANTHER" id="PTHR46832:SF1">
    <property type="entry name" value="5'-METHYLTHIOADENOSINE_S-ADENOSYLHOMOCYSTEINE NUCLEOSIDASE"/>
    <property type="match status" value="1"/>
</dbReference>
<accession>A0A8J6TQN5</accession>
<keyword evidence="8" id="KW-1185">Reference proteome</keyword>
<organism evidence="7 8">
    <name type="scientific">Massiliimalia timonensis</name>
    <dbReference type="NCBI Taxonomy" id="1987501"/>
    <lineage>
        <taxon>Bacteria</taxon>
        <taxon>Bacillati</taxon>
        <taxon>Bacillota</taxon>
        <taxon>Clostridia</taxon>
        <taxon>Eubacteriales</taxon>
        <taxon>Oscillospiraceae</taxon>
        <taxon>Massiliimalia</taxon>
    </lineage>
</organism>
<dbReference type="GO" id="GO:0009164">
    <property type="term" value="P:nucleoside catabolic process"/>
    <property type="evidence" value="ECO:0007669"/>
    <property type="project" value="InterPro"/>
</dbReference>
<dbReference type="UniPathway" id="UPA00904">
    <property type="reaction ID" value="UER00871"/>
</dbReference>
<evidence type="ECO:0000256" key="1">
    <source>
        <dbReference type="ARBA" id="ARBA00004945"/>
    </source>
</evidence>
<keyword evidence="5" id="KW-0486">Methionine biosynthesis</keyword>
<sequence>MAIGIICAMEEEIALLEQDIQSADSTIIAGRTFIQGTLYGQEAVLVMSRIGKVAVAVTTTLLIERFHVSQIVFAGTAGAVAPELKVGDVVVANQSVQHDMRPDEELTFRVPLIEVGYFQSDPELTQKAFGAVEEYINNSLHNDIPQQHLQQFGIRQPKVVVGTIASGDEFVCDPAKNTWLYEHIDNLKCVEMEGAAMAQVCYEYGIPFTILRVISDCADNDTPFTFDSFIEGAAKYFTRGSIRALLQA</sequence>
<dbReference type="GO" id="GO:0008930">
    <property type="term" value="F:methylthioadenosine nucleosidase activity"/>
    <property type="evidence" value="ECO:0007669"/>
    <property type="project" value="InterPro"/>
</dbReference>
<dbReference type="InterPro" id="IPR000845">
    <property type="entry name" value="Nucleoside_phosphorylase_d"/>
</dbReference>
<dbReference type="GO" id="GO:0005829">
    <property type="term" value="C:cytosol"/>
    <property type="evidence" value="ECO:0007669"/>
    <property type="project" value="TreeGrafter"/>
</dbReference>
<proteinExistence type="predicted"/>
<dbReference type="Proteomes" id="UP000632659">
    <property type="component" value="Unassembled WGS sequence"/>
</dbReference>
<dbReference type="RefSeq" id="WP_093987644.1">
    <property type="nucleotide sequence ID" value="NZ_FYDD01000002.1"/>
</dbReference>
<evidence type="ECO:0000313" key="8">
    <source>
        <dbReference type="Proteomes" id="UP000632659"/>
    </source>
</evidence>
<feature type="domain" description="Nucleoside phosphorylase" evidence="6">
    <location>
        <begin position="3"/>
        <end position="234"/>
    </location>
</feature>
<dbReference type="AlphaFoldDB" id="A0A8J6TQN5"/>
<gene>
    <name evidence="7" type="ORF">H8702_09645</name>
</gene>
<dbReference type="InterPro" id="IPR035994">
    <property type="entry name" value="Nucleoside_phosphorylase_sf"/>
</dbReference>
<comment type="pathway">
    <text evidence="1">Amino-acid biosynthesis; L-methionine biosynthesis via salvage pathway; S-methyl-5-thio-alpha-D-ribose 1-phosphate from S-methyl-5'-thioadenosine (hydrolase route): step 1/2.</text>
</comment>
<dbReference type="GO" id="GO:0019284">
    <property type="term" value="P:L-methionine salvage from S-adenosylmethionine"/>
    <property type="evidence" value="ECO:0007669"/>
    <property type="project" value="TreeGrafter"/>
</dbReference>
<evidence type="ECO:0000256" key="2">
    <source>
        <dbReference type="ARBA" id="ARBA00011974"/>
    </source>
</evidence>
<evidence type="ECO:0000259" key="6">
    <source>
        <dbReference type="Pfam" id="PF01048"/>
    </source>
</evidence>
<dbReference type="GO" id="GO:0008782">
    <property type="term" value="F:adenosylhomocysteine nucleosidase activity"/>
    <property type="evidence" value="ECO:0007669"/>
    <property type="project" value="UniProtKB-EC"/>
</dbReference>
<reference evidence="7" key="1">
    <citation type="submission" date="2020-08" db="EMBL/GenBank/DDBJ databases">
        <title>Genome public.</title>
        <authorList>
            <person name="Liu C."/>
            <person name="Sun Q."/>
        </authorList>
    </citation>
    <scope>NUCLEOTIDE SEQUENCE</scope>
    <source>
        <strain evidence="7">NSJ-15</strain>
    </source>
</reference>
<dbReference type="Gene3D" id="3.40.50.1580">
    <property type="entry name" value="Nucleoside phosphorylase domain"/>
    <property type="match status" value="1"/>
</dbReference>
<dbReference type="EMBL" id="JACRTL010000005">
    <property type="protein sequence ID" value="MBC8611364.1"/>
    <property type="molecule type" value="Genomic_DNA"/>
</dbReference>
<evidence type="ECO:0000313" key="7">
    <source>
        <dbReference type="EMBL" id="MBC8611364.1"/>
    </source>
</evidence>
<dbReference type="CDD" id="cd09008">
    <property type="entry name" value="MTAN"/>
    <property type="match status" value="1"/>
</dbReference>
<comment type="caution">
    <text evidence="7">The sequence shown here is derived from an EMBL/GenBank/DDBJ whole genome shotgun (WGS) entry which is preliminary data.</text>
</comment>
<dbReference type="GO" id="GO:0019509">
    <property type="term" value="P:L-methionine salvage from methylthioadenosine"/>
    <property type="evidence" value="ECO:0007669"/>
    <property type="project" value="UniProtKB-UniPathway"/>
</dbReference>
<keyword evidence="4 7" id="KW-0378">Hydrolase</keyword>
<keyword evidence="3" id="KW-0028">Amino-acid biosynthesis</keyword>
<evidence type="ECO:0000256" key="3">
    <source>
        <dbReference type="ARBA" id="ARBA00022605"/>
    </source>
</evidence>
<protein>
    <recommendedName>
        <fullName evidence="2">adenosylhomocysteine nucleosidase</fullName>
        <ecNumber evidence="2">3.2.2.9</ecNumber>
    </recommendedName>
</protein>
<dbReference type="NCBIfam" id="NF004079">
    <property type="entry name" value="PRK05584.1"/>
    <property type="match status" value="1"/>
</dbReference>